<gene>
    <name evidence="1" type="ORF">MHEL_43840</name>
</gene>
<dbReference type="Proteomes" id="UP000467148">
    <property type="component" value="Chromosome"/>
</dbReference>
<sequence>MRRELLGADDLKSVQWSTRHIASRRELLANHPDYTFHPAALVGYVRVGARRTIGDVVLTPIRDGGAPETHKA</sequence>
<evidence type="ECO:0000313" key="1">
    <source>
        <dbReference type="EMBL" id="BBY66141.1"/>
    </source>
</evidence>
<evidence type="ECO:0000313" key="2">
    <source>
        <dbReference type="Proteomes" id="UP000467148"/>
    </source>
</evidence>
<organism evidence="1 2">
    <name type="scientific">Mycolicibacterium helvum</name>
    <dbReference type="NCBI Taxonomy" id="1534349"/>
    <lineage>
        <taxon>Bacteria</taxon>
        <taxon>Bacillati</taxon>
        <taxon>Actinomycetota</taxon>
        <taxon>Actinomycetes</taxon>
        <taxon>Mycobacteriales</taxon>
        <taxon>Mycobacteriaceae</taxon>
        <taxon>Mycolicibacterium</taxon>
    </lineage>
</organism>
<accession>A0A7I7TCB7</accession>
<dbReference type="AlphaFoldDB" id="A0A7I7TCB7"/>
<protein>
    <submittedName>
        <fullName evidence="1">Uncharacterized protein</fullName>
    </submittedName>
</protein>
<name>A0A7I7TCB7_9MYCO</name>
<proteinExistence type="predicted"/>
<reference evidence="1 2" key="1">
    <citation type="journal article" date="2019" name="Emerg. Microbes Infect.">
        <title>Comprehensive subspecies identification of 175 nontuberculous mycobacteria species based on 7547 genomic profiles.</title>
        <authorList>
            <person name="Matsumoto Y."/>
            <person name="Kinjo T."/>
            <person name="Motooka D."/>
            <person name="Nabeya D."/>
            <person name="Jung N."/>
            <person name="Uechi K."/>
            <person name="Horii T."/>
            <person name="Iida T."/>
            <person name="Fujita J."/>
            <person name="Nakamura S."/>
        </authorList>
    </citation>
    <scope>NUCLEOTIDE SEQUENCE [LARGE SCALE GENOMIC DNA]</scope>
    <source>
        <strain evidence="1 2">JCM 30396</strain>
    </source>
</reference>
<dbReference type="EMBL" id="AP022596">
    <property type="protein sequence ID" value="BBY66141.1"/>
    <property type="molecule type" value="Genomic_DNA"/>
</dbReference>
<keyword evidence="2" id="KW-1185">Reference proteome</keyword>
<dbReference type="KEGG" id="mhev:MHEL_43840"/>